<dbReference type="InterPro" id="IPR050490">
    <property type="entry name" value="Bact_solute-bd_prot1"/>
</dbReference>
<dbReference type="RefSeq" id="WP_184608484.1">
    <property type="nucleotide sequence ID" value="NZ_BOOS01000034.1"/>
</dbReference>
<dbReference type="PANTHER" id="PTHR43649:SF30">
    <property type="entry name" value="ABC TRANSPORTER SUBSTRATE-BINDING PROTEIN"/>
    <property type="match status" value="1"/>
</dbReference>
<feature type="chain" id="PRO_5039609646" evidence="2">
    <location>
        <begin position="25"/>
        <end position="462"/>
    </location>
</feature>
<dbReference type="Pfam" id="PF01547">
    <property type="entry name" value="SBP_bac_1"/>
    <property type="match status" value="1"/>
</dbReference>
<dbReference type="PROSITE" id="PS51257">
    <property type="entry name" value="PROKAR_LIPOPROTEIN"/>
    <property type="match status" value="1"/>
</dbReference>
<dbReference type="Proteomes" id="UP000588112">
    <property type="component" value="Unassembled WGS sequence"/>
</dbReference>
<dbReference type="SUPFAM" id="SSF53850">
    <property type="entry name" value="Periplasmic binding protein-like II"/>
    <property type="match status" value="1"/>
</dbReference>
<dbReference type="Gene3D" id="3.40.190.10">
    <property type="entry name" value="Periplasmic binding protein-like II"/>
    <property type="match status" value="1"/>
</dbReference>
<evidence type="ECO:0000256" key="2">
    <source>
        <dbReference type="SAM" id="SignalP"/>
    </source>
</evidence>
<feature type="signal peptide" evidence="2">
    <location>
        <begin position="1"/>
        <end position="24"/>
    </location>
</feature>
<keyword evidence="2" id="KW-0732">Signal</keyword>
<accession>A0A7W9DND8</accession>
<comment type="caution">
    <text evidence="3">The sequence shown here is derived from an EMBL/GenBank/DDBJ whole genome shotgun (WGS) entry which is preliminary data.</text>
</comment>
<proteinExistence type="predicted"/>
<evidence type="ECO:0000313" key="3">
    <source>
        <dbReference type="EMBL" id="MBB5625238.1"/>
    </source>
</evidence>
<keyword evidence="4" id="KW-1185">Reference proteome</keyword>
<evidence type="ECO:0000313" key="4">
    <source>
        <dbReference type="Proteomes" id="UP000588112"/>
    </source>
</evidence>
<protein>
    <submittedName>
        <fullName evidence="3">Multiple sugar transport system substrate-binding protein</fullName>
    </submittedName>
</protein>
<organism evidence="3 4">
    <name type="scientific">Sphaerisporangium krabiense</name>
    <dbReference type="NCBI Taxonomy" id="763782"/>
    <lineage>
        <taxon>Bacteria</taxon>
        <taxon>Bacillati</taxon>
        <taxon>Actinomycetota</taxon>
        <taxon>Actinomycetes</taxon>
        <taxon>Streptosporangiales</taxon>
        <taxon>Streptosporangiaceae</taxon>
        <taxon>Sphaerisporangium</taxon>
    </lineage>
</organism>
<evidence type="ECO:0000256" key="1">
    <source>
        <dbReference type="SAM" id="MobiDB-lite"/>
    </source>
</evidence>
<dbReference type="EMBL" id="JACHBR010000001">
    <property type="protein sequence ID" value="MBB5625238.1"/>
    <property type="molecule type" value="Genomic_DNA"/>
</dbReference>
<name>A0A7W9DND8_9ACTN</name>
<reference evidence="3 4" key="1">
    <citation type="submission" date="2020-08" db="EMBL/GenBank/DDBJ databases">
        <title>Sequencing the genomes of 1000 actinobacteria strains.</title>
        <authorList>
            <person name="Klenk H.-P."/>
        </authorList>
    </citation>
    <scope>NUCLEOTIDE SEQUENCE [LARGE SCALE GENOMIC DNA]</scope>
    <source>
        <strain evidence="3 4">DSM 45790</strain>
    </source>
</reference>
<feature type="compositionally biased region" description="Low complexity" evidence="1">
    <location>
        <begin position="54"/>
        <end position="71"/>
    </location>
</feature>
<gene>
    <name evidence="3" type="ORF">BJ981_000937</name>
</gene>
<dbReference type="AlphaFoldDB" id="A0A7W9DND8"/>
<dbReference type="InterPro" id="IPR006059">
    <property type="entry name" value="SBP"/>
</dbReference>
<keyword evidence="3" id="KW-0813">Transport</keyword>
<keyword evidence="3" id="KW-0762">Sugar transport</keyword>
<dbReference type="PANTHER" id="PTHR43649">
    <property type="entry name" value="ARABINOSE-BINDING PROTEIN-RELATED"/>
    <property type="match status" value="1"/>
</dbReference>
<sequence>MKRTVKKPAVPLLAGVAASLLLTACGGGGGSTGESNALTQEKCDALISKAPAPTAAAAAPSSPAEPAPSASSGGGSGAPAAGGKKEITFVAGSYTSTTAAFWKDLIGKFEKANPGFKVKLQIVDWNNIDQQVATLVQTKQYPDILNQNKFSGWAANGILQPAADLVSPEVQSDFIPAFKNASVYEGVQYGLPFITSTRALFYNKDAFAKANITAPPTTWRELVDAAKKLQAAGYTGFGLPLGSEESQAEWSIWQWGNGGDWESAPGKFTINSSNNVNTLNFLNCMTNVYKVTQPNAGQTNRTDGVFRPFADGKVGMMSGASFAPALFKQWNSTVNYGVAPLPVNGDVPPFTLGVQDYLMSFKNPGNTEAVSKFLNFVYQPDNYQSFLTSQGFLPATQSASTALADNADFGPFLKLLPTARFYPATDPKFPLVQGAIQNQIGTGIAPGADAKKILDAINAAGK</sequence>
<feature type="region of interest" description="Disordered" evidence="1">
    <location>
        <begin position="54"/>
        <end position="80"/>
    </location>
</feature>